<dbReference type="SUPFAM" id="SSF64288">
    <property type="entry name" value="Chorismate lyase-like"/>
    <property type="match status" value="1"/>
</dbReference>
<feature type="domain" description="HTH gntR-type" evidence="5">
    <location>
        <begin position="12"/>
        <end position="80"/>
    </location>
</feature>
<dbReference type="GO" id="GO:0003677">
    <property type="term" value="F:DNA binding"/>
    <property type="evidence" value="ECO:0007669"/>
    <property type="project" value="UniProtKB-KW"/>
</dbReference>
<name>A0A378MI14_LISGR</name>
<dbReference type="PANTHER" id="PTHR44846">
    <property type="entry name" value="MANNOSYL-D-GLYCERATE TRANSPORT/METABOLISM SYSTEM REPRESSOR MNGR-RELATED"/>
    <property type="match status" value="1"/>
</dbReference>
<evidence type="ECO:0000256" key="4">
    <source>
        <dbReference type="SAM" id="MobiDB-lite"/>
    </source>
</evidence>
<protein>
    <submittedName>
        <fullName evidence="6">Uncharacterized HTH-type transcriptional regulator yurK</fullName>
    </submittedName>
</protein>
<evidence type="ECO:0000256" key="1">
    <source>
        <dbReference type="ARBA" id="ARBA00023015"/>
    </source>
</evidence>
<dbReference type="PANTHER" id="PTHR44846:SF1">
    <property type="entry name" value="MANNOSYL-D-GLYCERATE TRANSPORT_METABOLISM SYSTEM REPRESSOR MNGR-RELATED"/>
    <property type="match status" value="1"/>
</dbReference>
<dbReference type="PRINTS" id="PR00035">
    <property type="entry name" value="HTHGNTR"/>
</dbReference>
<dbReference type="RefSeq" id="WP_172465217.1">
    <property type="nucleotide sequence ID" value="NZ_UGPG01000001.1"/>
</dbReference>
<dbReference type="GO" id="GO:0045892">
    <property type="term" value="P:negative regulation of DNA-templated transcription"/>
    <property type="evidence" value="ECO:0007669"/>
    <property type="project" value="TreeGrafter"/>
</dbReference>
<evidence type="ECO:0000259" key="5">
    <source>
        <dbReference type="PROSITE" id="PS50949"/>
    </source>
</evidence>
<dbReference type="InterPro" id="IPR036390">
    <property type="entry name" value="WH_DNA-bd_sf"/>
</dbReference>
<dbReference type="GO" id="GO:0003700">
    <property type="term" value="F:DNA-binding transcription factor activity"/>
    <property type="evidence" value="ECO:0007669"/>
    <property type="project" value="InterPro"/>
</dbReference>
<dbReference type="PROSITE" id="PS50949">
    <property type="entry name" value="HTH_GNTR"/>
    <property type="match status" value="1"/>
</dbReference>
<evidence type="ECO:0000256" key="3">
    <source>
        <dbReference type="ARBA" id="ARBA00023163"/>
    </source>
</evidence>
<dbReference type="InterPro" id="IPR028978">
    <property type="entry name" value="Chorismate_lyase_/UTRA_dom_sf"/>
</dbReference>
<keyword evidence="3" id="KW-0804">Transcription</keyword>
<dbReference type="Pfam" id="PF07702">
    <property type="entry name" value="UTRA"/>
    <property type="match status" value="1"/>
</dbReference>
<dbReference type="InterPro" id="IPR000524">
    <property type="entry name" value="Tscrpt_reg_HTH_GntR"/>
</dbReference>
<dbReference type="SMART" id="SM00345">
    <property type="entry name" value="HTH_GNTR"/>
    <property type="match status" value="1"/>
</dbReference>
<dbReference type="Gene3D" id="1.10.10.10">
    <property type="entry name" value="Winged helix-like DNA-binding domain superfamily/Winged helix DNA-binding domain"/>
    <property type="match status" value="1"/>
</dbReference>
<reference evidence="6 7" key="1">
    <citation type="submission" date="2018-06" db="EMBL/GenBank/DDBJ databases">
        <authorList>
            <consortium name="Pathogen Informatics"/>
            <person name="Doyle S."/>
        </authorList>
    </citation>
    <scope>NUCLEOTIDE SEQUENCE [LARGE SCALE GENOMIC DNA]</scope>
    <source>
        <strain evidence="7">NCTC 10815</strain>
    </source>
</reference>
<dbReference type="InterPro" id="IPR011663">
    <property type="entry name" value="UTRA"/>
</dbReference>
<dbReference type="Pfam" id="PF00392">
    <property type="entry name" value="GntR"/>
    <property type="match status" value="1"/>
</dbReference>
<evidence type="ECO:0000313" key="7">
    <source>
        <dbReference type="Proteomes" id="UP000254879"/>
    </source>
</evidence>
<feature type="region of interest" description="Disordered" evidence="4">
    <location>
        <begin position="1"/>
        <end position="22"/>
    </location>
</feature>
<keyword evidence="2" id="KW-0238">DNA-binding</keyword>
<dbReference type="Proteomes" id="UP000254879">
    <property type="component" value="Unassembled WGS sequence"/>
</dbReference>
<evidence type="ECO:0000256" key="2">
    <source>
        <dbReference type="ARBA" id="ARBA00023125"/>
    </source>
</evidence>
<feature type="compositionally biased region" description="Low complexity" evidence="4">
    <location>
        <begin position="10"/>
        <end position="21"/>
    </location>
</feature>
<dbReference type="Gene3D" id="3.40.1410.10">
    <property type="entry name" value="Chorismate lyase-like"/>
    <property type="match status" value="1"/>
</dbReference>
<dbReference type="EMBL" id="UGPG01000001">
    <property type="protein sequence ID" value="STY45163.1"/>
    <property type="molecule type" value="Genomic_DNA"/>
</dbReference>
<dbReference type="InterPro" id="IPR036388">
    <property type="entry name" value="WH-like_DNA-bd_sf"/>
</dbReference>
<evidence type="ECO:0000313" key="6">
    <source>
        <dbReference type="EMBL" id="STY45163.1"/>
    </source>
</evidence>
<dbReference type="InterPro" id="IPR050679">
    <property type="entry name" value="Bact_HTH_transcr_reg"/>
</dbReference>
<sequence length="240" mass="27656">MTRKGEQNEKNNNSLPNNLRSNQKDILTGKYPVDSFIPTENELEAMFEVSKITIRKAIELLVSEGYLEKQRAIGTKVISNRLFNKLAKAQSFSTILTDEGLEVDKKILTIRSLKKQEIADLGVAFQGNVTEVKRLYYLDGAPFIYYTHYLADIYHGINESQLDQLSLYQLMKENGQTVARFEDEFDVKLLTAAEQEILKTATSHLLERRRFSYNEAGQIIEYSLGLYNTDLHAYRIHYEV</sequence>
<dbReference type="SMART" id="SM00866">
    <property type="entry name" value="UTRA"/>
    <property type="match status" value="1"/>
</dbReference>
<proteinExistence type="predicted"/>
<dbReference type="SUPFAM" id="SSF46785">
    <property type="entry name" value="Winged helix' DNA-binding domain"/>
    <property type="match status" value="1"/>
</dbReference>
<dbReference type="CDD" id="cd07377">
    <property type="entry name" value="WHTH_GntR"/>
    <property type="match status" value="1"/>
</dbReference>
<accession>A0A378MI14</accession>
<organism evidence="6 7">
    <name type="scientific">Listeria grayi</name>
    <name type="common">Listeria murrayi</name>
    <dbReference type="NCBI Taxonomy" id="1641"/>
    <lineage>
        <taxon>Bacteria</taxon>
        <taxon>Bacillati</taxon>
        <taxon>Bacillota</taxon>
        <taxon>Bacilli</taxon>
        <taxon>Bacillales</taxon>
        <taxon>Listeriaceae</taxon>
        <taxon>Listeria</taxon>
    </lineage>
</organism>
<dbReference type="AlphaFoldDB" id="A0A378MI14"/>
<keyword evidence="1" id="KW-0805">Transcription regulation</keyword>
<gene>
    <name evidence="6" type="primary">yurK</name>
    <name evidence="6" type="ORF">NCTC10815_02538</name>
</gene>